<dbReference type="Pfam" id="PF05648">
    <property type="entry name" value="PEX11"/>
    <property type="match status" value="1"/>
</dbReference>
<dbReference type="AlphaFoldDB" id="A0A4S9BJD5"/>
<dbReference type="PANTHER" id="PTHR12652">
    <property type="entry name" value="PEROXISOMAL BIOGENESIS FACTOR 11"/>
    <property type="match status" value="1"/>
</dbReference>
<gene>
    <name evidence="5" type="ORF">D6D15_02570</name>
</gene>
<dbReference type="InterPro" id="IPR008733">
    <property type="entry name" value="PEX11"/>
</dbReference>
<dbReference type="GO" id="GO:0016559">
    <property type="term" value="P:peroxisome fission"/>
    <property type="evidence" value="ECO:0007669"/>
    <property type="project" value="InterPro"/>
</dbReference>
<evidence type="ECO:0000256" key="1">
    <source>
        <dbReference type="ARBA" id="ARBA00022593"/>
    </source>
</evidence>
<evidence type="ECO:0000256" key="3">
    <source>
        <dbReference type="ARBA" id="ARBA00023140"/>
    </source>
</evidence>
<dbReference type="Proteomes" id="UP000304928">
    <property type="component" value="Unassembled WGS sequence"/>
</dbReference>
<comment type="caution">
    <text evidence="5">The sequence shown here is derived from an EMBL/GenBank/DDBJ whole genome shotgun (WGS) entry which is preliminary data.</text>
</comment>
<evidence type="ECO:0000313" key="5">
    <source>
        <dbReference type="EMBL" id="THW93294.1"/>
    </source>
</evidence>
<dbReference type="GO" id="GO:0005778">
    <property type="term" value="C:peroxisomal membrane"/>
    <property type="evidence" value="ECO:0007669"/>
    <property type="project" value="UniProtKB-SubCell"/>
</dbReference>
<accession>A0A4S9BJD5</accession>
<organism evidence="5 6">
    <name type="scientific">Aureobasidium pullulans</name>
    <name type="common">Black yeast</name>
    <name type="synonym">Pullularia pullulans</name>
    <dbReference type="NCBI Taxonomy" id="5580"/>
    <lineage>
        <taxon>Eukaryota</taxon>
        <taxon>Fungi</taxon>
        <taxon>Dikarya</taxon>
        <taxon>Ascomycota</taxon>
        <taxon>Pezizomycotina</taxon>
        <taxon>Dothideomycetes</taxon>
        <taxon>Dothideomycetidae</taxon>
        <taxon>Dothideales</taxon>
        <taxon>Saccotheciaceae</taxon>
        <taxon>Aureobasidium</taxon>
    </lineage>
</organism>
<name>A0A4S9BJD5_AURPU</name>
<proteinExistence type="predicted"/>
<evidence type="ECO:0000256" key="4">
    <source>
        <dbReference type="ARBA" id="ARBA00046271"/>
    </source>
</evidence>
<protein>
    <submittedName>
        <fullName evidence="5">Uncharacterized protein</fullName>
    </submittedName>
</protein>
<dbReference type="PANTHER" id="PTHR12652:SF25">
    <property type="entry name" value="MICROBODY (PEROXISOME) PROLIFERATION PROTEIN PEROXIN 11C (EUROFUNG)"/>
    <property type="match status" value="1"/>
</dbReference>
<evidence type="ECO:0000313" key="6">
    <source>
        <dbReference type="Proteomes" id="UP000304928"/>
    </source>
</evidence>
<keyword evidence="1" id="KW-0962">Peroxisome biogenesis</keyword>
<evidence type="ECO:0000256" key="2">
    <source>
        <dbReference type="ARBA" id="ARBA00023136"/>
    </source>
</evidence>
<comment type="subcellular location">
    <subcellularLocation>
        <location evidence="4">Peroxisome membrane</location>
    </subcellularLocation>
</comment>
<reference evidence="5 6" key="1">
    <citation type="submission" date="2018-10" db="EMBL/GenBank/DDBJ databases">
        <title>Fifty Aureobasidium pullulans genomes reveal a recombining polyextremotolerant generalist.</title>
        <authorList>
            <person name="Gostincar C."/>
            <person name="Turk M."/>
            <person name="Zajc J."/>
            <person name="Gunde-Cimerman N."/>
        </authorList>
    </citation>
    <scope>NUCLEOTIDE SEQUENCE [LARGE SCALE GENOMIC DNA]</scope>
    <source>
        <strain evidence="5 6">EXF-10507</strain>
    </source>
</reference>
<dbReference type="EMBL" id="QZAR01000026">
    <property type="protein sequence ID" value="THW93294.1"/>
    <property type="molecule type" value="Genomic_DNA"/>
</dbReference>
<keyword evidence="3" id="KW-0576">Peroxisome</keyword>
<keyword evidence="2" id="KW-0472">Membrane</keyword>
<sequence length="326" mass="36768">MPQQDLVATLGNSTHHCRPLVPVSLTSFSSSSPNRFTHSAHLQRHMSQMNLNNVARLLASRSDSMLDRLIRVMSTSAGRDKTLCTLQYLLIIVYTQLSRLQGLRYRRLLLSVSRKLGAVMLPGETVVATLSPPDDKLSHVIAGSKALSELISDFRCFTRVFVETLDLYTWGKSTWNNPPKDGLIKTAVWGQIWTITLYQWYENVAYLASKGVLRGERFNTKQQNKWWVWSSRYWMAYIALEAVRLARVWQLKPTLTSSDDSAATKAETQAAEALWKRQMTVNLAWAPVSYHYSLESGALSNDWLGVLGLIAGATGFRNLWKQAGEA</sequence>